<evidence type="ECO:0000259" key="11">
    <source>
        <dbReference type="Pfam" id="PF04909"/>
    </source>
</evidence>
<evidence type="ECO:0000256" key="2">
    <source>
        <dbReference type="ARBA" id="ARBA00005871"/>
    </source>
</evidence>
<name>A0A0U1DN39_9MYCO</name>
<dbReference type="AlphaFoldDB" id="A0A0U1DN39"/>
<dbReference type="Gene3D" id="3.20.20.140">
    <property type="entry name" value="Metal-dependent hydrolases"/>
    <property type="match status" value="1"/>
</dbReference>
<reference evidence="13" key="1">
    <citation type="submission" date="2015-03" db="EMBL/GenBank/DDBJ databases">
        <authorList>
            <person name="Urmite Genomes"/>
        </authorList>
    </citation>
    <scope>NUCLEOTIDE SEQUENCE [LARGE SCALE GENOMIC DNA]</scope>
    <source>
        <strain evidence="13">CSUR P1344</strain>
    </source>
</reference>
<feature type="domain" description="Amidohydrolase-related" evidence="11">
    <location>
        <begin position="13"/>
        <end position="336"/>
    </location>
</feature>
<dbReference type="EMBL" id="CTEC01000002">
    <property type="protein sequence ID" value="CQD18707.1"/>
    <property type="molecule type" value="Genomic_DNA"/>
</dbReference>
<keyword evidence="9" id="KW-0456">Lyase</keyword>
<keyword evidence="13" id="KW-1185">Reference proteome</keyword>
<accession>A0A0U1DN39</accession>
<dbReference type="GO" id="GO:0046872">
    <property type="term" value="F:metal ion binding"/>
    <property type="evidence" value="ECO:0007669"/>
    <property type="project" value="UniProtKB-KW"/>
</dbReference>
<comment type="similarity">
    <text evidence="2">Belongs to the metallo-dependent hydrolases superfamily. ACMSD family.</text>
</comment>
<comment type="pathway">
    <text evidence="1">Secondary metabolite metabolism; quinolate metabolism.</text>
</comment>
<organism evidence="12 13">
    <name type="scientific">Mycobacterium europaeum</name>
    <dbReference type="NCBI Taxonomy" id="761804"/>
    <lineage>
        <taxon>Bacteria</taxon>
        <taxon>Bacillati</taxon>
        <taxon>Actinomycetota</taxon>
        <taxon>Actinomycetes</taxon>
        <taxon>Mycobacteriales</taxon>
        <taxon>Mycobacteriaceae</taxon>
        <taxon>Mycobacterium</taxon>
        <taxon>Mycobacterium simiae complex</taxon>
    </lineage>
</organism>
<evidence type="ECO:0000256" key="1">
    <source>
        <dbReference type="ARBA" id="ARBA00005079"/>
    </source>
</evidence>
<dbReference type="SUPFAM" id="SSF51556">
    <property type="entry name" value="Metallo-dependent hydrolases"/>
    <property type="match status" value="1"/>
</dbReference>
<dbReference type="InterPro" id="IPR032465">
    <property type="entry name" value="ACMSD"/>
</dbReference>
<keyword evidence="6" id="KW-0479">Metal-binding</keyword>
<evidence type="ECO:0000256" key="8">
    <source>
        <dbReference type="ARBA" id="ARBA00022833"/>
    </source>
</evidence>
<dbReference type="PANTHER" id="PTHR21240:SF27">
    <property type="entry name" value="2-AMINO-3-CARBOXYMUCONATE-6-SEMIALDEHYDE DECARBOXYLASE"/>
    <property type="match status" value="1"/>
</dbReference>
<evidence type="ECO:0000256" key="3">
    <source>
        <dbReference type="ARBA" id="ARBA00011245"/>
    </source>
</evidence>
<dbReference type="InterPro" id="IPR006680">
    <property type="entry name" value="Amidohydro-rel"/>
</dbReference>
<dbReference type="GO" id="GO:0016787">
    <property type="term" value="F:hydrolase activity"/>
    <property type="evidence" value="ECO:0007669"/>
    <property type="project" value="InterPro"/>
</dbReference>
<keyword evidence="7" id="KW-0210">Decarboxylase</keyword>
<dbReference type="InterPro" id="IPR032466">
    <property type="entry name" value="Metal_Hydrolase"/>
</dbReference>
<dbReference type="RefSeq" id="WP_208859427.1">
    <property type="nucleotide sequence ID" value="NZ_CTEC01000002.1"/>
</dbReference>
<evidence type="ECO:0000313" key="13">
    <source>
        <dbReference type="Proteomes" id="UP000199601"/>
    </source>
</evidence>
<gene>
    <name evidence="12" type="ORF">BN000_04278</name>
</gene>
<proteinExistence type="inferred from homology"/>
<evidence type="ECO:0000256" key="10">
    <source>
        <dbReference type="ARBA" id="ARBA00031120"/>
    </source>
</evidence>
<dbReference type="EC" id="4.1.1.45" evidence="4"/>
<evidence type="ECO:0000256" key="6">
    <source>
        <dbReference type="ARBA" id="ARBA00022723"/>
    </source>
</evidence>
<keyword evidence="8" id="KW-0862">Zinc</keyword>
<dbReference type="Pfam" id="PF04909">
    <property type="entry name" value="Amidohydro_2"/>
    <property type="match status" value="1"/>
</dbReference>
<evidence type="ECO:0000256" key="5">
    <source>
        <dbReference type="ARBA" id="ARBA00021214"/>
    </source>
</evidence>
<evidence type="ECO:0000256" key="7">
    <source>
        <dbReference type="ARBA" id="ARBA00022793"/>
    </source>
</evidence>
<dbReference type="Proteomes" id="UP000199601">
    <property type="component" value="Unassembled WGS sequence"/>
</dbReference>
<dbReference type="GO" id="GO:0019748">
    <property type="term" value="P:secondary metabolic process"/>
    <property type="evidence" value="ECO:0007669"/>
    <property type="project" value="TreeGrafter"/>
</dbReference>
<dbReference type="GO" id="GO:0005829">
    <property type="term" value="C:cytosol"/>
    <property type="evidence" value="ECO:0007669"/>
    <property type="project" value="TreeGrafter"/>
</dbReference>
<evidence type="ECO:0000256" key="4">
    <source>
        <dbReference type="ARBA" id="ARBA00012365"/>
    </source>
</evidence>
<sequence length="339" mass="35694">MTVAGPSRAQRLVDVHTHGLPRDLPSFGRRLGGSWPELVETGPCTADILLGGRHFRSITDHCWDPARRLEDMDADGVSMQVISPIPITFSYGLDADGVVDLSRVQNEWIASVARDHPSRFAGLGTVPLQDPARAAQMVVDIVGDLKLSGVEVGSNVGDHNLDDPELDPFFAACAQTGALIFVHPWNMLGADRLKKHGLVNSIGMGAETAAAAASLVMGGVLDRHSNLKILLAHGGGAFLALLPRIDRIWECVPDAAGASGRPSSYADRFYYDSLVFDPAAVTALIARVGADRVAVGTDYPFVIAERPAGAALFAADLPASVTESVASGTAVTMLGLNVA</sequence>
<evidence type="ECO:0000256" key="9">
    <source>
        <dbReference type="ARBA" id="ARBA00023239"/>
    </source>
</evidence>
<dbReference type="GO" id="GO:0001760">
    <property type="term" value="F:aminocarboxymuconate-semialdehyde decarboxylase activity"/>
    <property type="evidence" value="ECO:0007669"/>
    <property type="project" value="UniProtKB-EC"/>
</dbReference>
<dbReference type="PANTHER" id="PTHR21240">
    <property type="entry name" value="2-AMINO-3-CARBOXYLMUCONATE-6-SEMIALDEHYDE DECARBOXYLASE"/>
    <property type="match status" value="1"/>
</dbReference>
<protein>
    <recommendedName>
        <fullName evidence="5">2-amino-3-carboxymuconate-6-semialdehyde decarboxylase</fullName>
        <ecNumber evidence="4">4.1.1.45</ecNumber>
    </recommendedName>
    <alternativeName>
        <fullName evidence="10">Picolinate carboxylase</fullName>
    </alternativeName>
</protein>
<evidence type="ECO:0000313" key="12">
    <source>
        <dbReference type="EMBL" id="CQD18707.1"/>
    </source>
</evidence>
<comment type="subunit">
    <text evidence="3">Monomer.</text>
</comment>